<dbReference type="Pfam" id="PF00005">
    <property type="entry name" value="ABC_tran"/>
    <property type="match status" value="1"/>
</dbReference>
<evidence type="ECO:0000313" key="6">
    <source>
        <dbReference type="Proteomes" id="UP000184447"/>
    </source>
</evidence>
<protein>
    <submittedName>
        <fullName evidence="5">Tungstate transport system ATP-binding protein</fullName>
    </submittedName>
</protein>
<evidence type="ECO:0000256" key="1">
    <source>
        <dbReference type="ARBA" id="ARBA00022448"/>
    </source>
</evidence>
<evidence type="ECO:0000256" key="2">
    <source>
        <dbReference type="ARBA" id="ARBA00022741"/>
    </source>
</evidence>
<keyword evidence="2" id="KW-0547">Nucleotide-binding</keyword>
<dbReference type="EMBL" id="FQXM01000016">
    <property type="protein sequence ID" value="SHH84229.1"/>
    <property type="molecule type" value="Genomic_DNA"/>
</dbReference>
<dbReference type="SMART" id="SM00382">
    <property type="entry name" value="AAA"/>
    <property type="match status" value="1"/>
</dbReference>
<evidence type="ECO:0000313" key="5">
    <source>
        <dbReference type="EMBL" id="SHH84229.1"/>
    </source>
</evidence>
<evidence type="ECO:0000256" key="3">
    <source>
        <dbReference type="ARBA" id="ARBA00022840"/>
    </source>
</evidence>
<dbReference type="GO" id="GO:0016887">
    <property type="term" value="F:ATP hydrolysis activity"/>
    <property type="evidence" value="ECO:0007669"/>
    <property type="project" value="InterPro"/>
</dbReference>
<accession>A0A1M5W9H4</accession>
<keyword evidence="6" id="KW-1185">Reference proteome</keyword>
<feature type="domain" description="ABC transporter" evidence="4">
    <location>
        <begin position="3"/>
        <end position="229"/>
    </location>
</feature>
<dbReference type="InterPro" id="IPR003439">
    <property type="entry name" value="ABC_transporter-like_ATP-bd"/>
</dbReference>
<keyword evidence="3 5" id="KW-0067">ATP-binding</keyword>
<dbReference type="InterPro" id="IPR017871">
    <property type="entry name" value="ABC_transporter-like_CS"/>
</dbReference>
<dbReference type="SUPFAM" id="SSF52540">
    <property type="entry name" value="P-loop containing nucleoside triphosphate hydrolases"/>
    <property type="match status" value="1"/>
</dbReference>
<dbReference type="RefSeq" id="WP_073338993.1">
    <property type="nucleotide sequence ID" value="NZ_FQXM01000016.1"/>
</dbReference>
<reference evidence="5 6" key="1">
    <citation type="submission" date="2016-11" db="EMBL/GenBank/DDBJ databases">
        <authorList>
            <person name="Jaros S."/>
            <person name="Januszkiewicz K."/>
            <person name="Wedrychowicz H."/>
        </authorList>
    </citation>
    <scope>NUCLEOTIDE SEQUENCE [LARGE SCALE GENOMIC DNA]</scope>
    <source>
        <strain evidence="5 6">DSM 8605</strain>
    </source>
</reference>
<dbReference type="PROSITE" id="PS50893">
    <property type="entry name" value="ABC_TRANSPORTER_2"/>
    <property type="match status" value="1"/>
</dbReference>
<dbReference type="Proteomes" id="UP000184447">
    <property type="component" value="Unassembled WGS sequence"/>
</dbReference>
<dbReference type="PROSITE" id="PS00211">
    <property type="entry name" value="ABC_TRANSPORTER_1"/>
    <property type="match status" value="1"/>
</dbReference>
<dbReference type="PANTHER" id="PTHR43423">
    <property type="entry name" value="ABC TRANSPORTER I FAMILY MEMBER 17"/>
    <property type="match status" value="1"/>
</dbReference>
<keyword evidence="1" id="KW-0813">Transport</keyword>
<gene>
    <name evidence="5" type="ORF">SAMN02745207_02748</name>
</gene>
<proteinExistence type="predicted"/>
<dbReference type="InterPro" id="IPR027417">
    <property type="entry name" value="P-loop_NTPase"/>
</dbReference>
<dbReference type="GO" id="GO:0005524">
    <property type="term" value="F:ATP binding"/>
    <property type="evidence" value="ECO:0007669"/>
    <property type="project" value="UniProtKB-KW"/>
</dbReference>
<dbReference type="PANTHER" id="PTHR43423:SF1">
    <property type="entry name" value="ABC TRANSPORTER I FAMILY MEMBER 17"/>
    <property type="match status" value="1"/>
</dbReference>
<name>A0A1M5W9H4_9CLOT</name>
<dbReference type="Gene3D" id="3.40.50.300">
    <property type="entry name" value="P-loop containing nucleotide triphosphate hydrolases"/>
    <property type="match status" value="1"/>
</dbReference>
<dbReference type="AlphaFoldDB" id="A0A1M5W9H4"/>
<organism evidence="5 6">
    <name type="scientific">Clostridium grantii DSM 8605</name>
    <dbReference type="NCBI Taxonomy" id="1121316"/>
    <lineage>
        <taxon>Bacteria</taxon>
        <taxon>Bacillati</taxon>
        <taxon>Bacillota</taxon>
        <taxon>Clostridia</taxon>
        <taxon>Eubacteriales</taxon>
        <taxon>Clostridiaceae</taxon>
        <taxon>Clostridium</taxon>
    </lineage>
</organism>
<dbReference type="OrthoDB" id="9804199at2"/>
<sequence>MRIEYKDLEKKYDNKTVLKINKFPIEEGKIYSVLGFNGSGKSTLLKCTVGIEPLSKGVISYDGCYDINLVRDEISYMEQKPYIFNTTVENNIAKGLIFRGIEKNIIHEKLKKYISFFDMEHFSQRNALLLSGGESSKVALLRTAILETEVTLLDEPTSSMDVESTLKAEFLIKSIKDKKRSVIVVTHDIFQAERISDYIIFMDKGKIIEFGNKNKVLKNPSHPLVKNILNKI</sequence>
<evidence type="ECO:0000259" key="4">
    <source>
        <dbReference type="PROSITE" id="PS50893"/>
    </source>
</evidence>
<dbReference type="InterPro" id="IPR003593">
    <property type="entry name" value="AAA+_ATPase"/>
</dbReference>
<dbReference type="STRING" id="1121316.SAMN02745207_02748"/>